<name>A0AAV4ZM06_9HYPH</name>
<protein>
    <recommendedName>
        <fullName evidence="3">Transglutaminase</fullName>
    </recommendedName>
</protein>
<dbReference type="EMBL" id="BPQO01000009">
    <property type="protein sequence ID" value="GJD88923.1"/>
    <property type="molecule type" value="Genomic_DNA"/>
</dbReference>
<dbReference type="PANTHER" id="PTHR39327">
    <property type="match status" value="1"/>
</dbReference>
<accession>A0AAV4ZM06</accession>
<dbReference type="PANTHER" id="PTHR39327:SF1">
    <property type="entry name" value="BLR5470 PROTEIN"/>
    <property type="match status" value="1"/>
</dbReference>
<gene>
    <name evidence="1" type="ORF">BHAOGJBA_2447</name>
</gene>
<organism evidence="1 2">
    <name type="scientific">Methylobacterium hispanicum</name>
    <dbReference type="NCBI Taxonomy" id="270350"/>
    <lineage>
        <taxon>Bacteria</taxon>
        <taxon>Pseudomonadati</taxon>
        <taxon>Pseudomonadota</taxon>
        <taxon>Alphaproteobacteria</taxon>
        <taxon>Hyphomicrobiales</taxon>
        <taxon>Methylobacteriaceae</taxon>
        <taxon>Methylobacterium</taxon>
    </lineage>
</organism>
<sequence length="232" mass="25484">MAHAVVQDVAETALALSAPRRSVVRRLGRACSFGLVGTILMLGGASTQAGSRPTLPEDGLGVETGGEVRPVAAWTAMCARMPEECAVDTREPAVIPLNTALWRTLTSVNRRVNGRIKPITDQAHWGVVDRWDYPDDGFGDCEDYQLLKRRMLVERGLPKRALRMTVVIDEIGEGHAVLMVRTDRGDFILDNKTNAVLSWRRTGYAYIKREGQDGERWVSLNGGASPTVTANR</sequence>
<dbReference type="InterPro" id="IPR010319">
    <property type="entry name" value="Transglutaminase-like_Cys_pept"/>
</dbReference>
<proteinExistence type="predicted"/>
<dbReference type="AlphaFoldDB" id="A0AAV4ZM06"/>
<reference evidence="1" key="1">
    <citation type="journal article" date="2016" name="Front. Microbiol.">
        <title>Genome Sequence of the Piezophilic, Mesophilic Sulfate-Reducing Bacterium Desulfovibrio indicus J2T.</title>
        <authorList>
            <person name="Cao J."/>
            <person name="Maignien L."/>
            <person name="Shao Z."/>
            <person name="Alain K."/>
            <person name="Jebbar M."/>
        </authorList>
    </citation>
    <scope>NUCLEOTIDE SEQUENCE</scope>
    <source>
        <strain evidence="1">DSM 16372</strain>
    </source>
</reference>
<dbReference type="RefSeq" id="WP_066927547.1">
    <property type="nucleotide sequence ID" value="NZ_BPQO01000009.1"/>
</dbReference>
<dbReference type="Pfam" id="PF06035">
    <property type="entry name" value="Peptidase_C93"/>
    <property type="match status" value="1"/>
</dbReference>
<evidence type="ECO:0000313" key="2">
    <source>
        <dbReference type="Proteomes" id="UP001055247"/>
    </source>
</evidence>
<dbReference type="Gene3D" id="3.10.620.30">
    <property type="match status" value="1"/>
</dbReference>
<comment type="caution">
    <text evidence="1">The sequence shown here is derived from an EMBL/GenBank/DDBJ whole genome shotgun (WGS) entry which is preliminary data.</text>
</comment>
<reference evidence="1" key="2">
    <citation type="submission" date="2021-08" db="EMBL/GenBank/DDBJ databases">
        <authorList>
            <person name="Tani A."/>
            <person name="Ola A."/>
            <person name="Ogura Y."/>
            <person name="Katsura K."/>
            <person name="Hayashi T."/>
        </authorList>
    </citation>
    <scope>NUCLEOTIDE SEQUENCE</scope>
    <source>
        <strain evidence="1">DSM 16372</strain>
    </source>
</reference>
<keyword evidence="2" id="KW-1185">Reference proteome</keyword>
<evidence type="ECO:0000313" key="1">
    <source>
        <dbReference type="EMBL" id="GJD88923.1"/>
    </source>
</evidence>
<evidence type="ECO:0008006" key="3">
    <source>
        <dbReference type="Google" id="ProtNLM"/>
    </source>
</evidence>
<dbReference type="Proteomes" id="UP001055247">
    <property type="component" value="Unassembled WGS sequence"/>
</dbReference>